<comment type="caution">
    <text evidence="1">The sequence shown here is derived from an EMBL/GenBank/DDBJ whole genome shotgun (WGS) entry which is preliminary data.</text>
</comment>
<dbReference type="AlphaFoldDB" id="A0A4Q5CAS7"/>
<organism evidence="1 2">
    <name type="scientific">[Ruminococcus] torques</name>
    <dbReference type="NCBI Taxonomy" id="33039"/>
    <lineage>
        <taxon>Bacteria</taxon>
        <taxon>Bacillati</taxon>
        <taxon>Bacillota</taxon>
        <taxon>Clostridia</taxon>
        <taxon>Lachnospirales</taxon>
        <taxon>Lachnospiraceae</taxon>
        <taxon>Mediterraneibacter</taxon>
    </lineage>
</organism>
<reference evidence="1 2" key="1">
    <citation type="journal article" date="2019" name="Science, e1252229">
        <title>Invertible promoters mediate bacterial phase variation, antibiotic resistance, and host adaptation in the gut.</title>
        <authorList>
            <person name="Jiang X."/>
            <person name="Hall A.B."/>
            <person name="Arthur T.D."/>
            <person name="Plichta D.R."/>
            <person name="Covington C.T."/>
            <person name="Poyet M."/>
            <person name="Crothers J."/>
            <person name="Moses P.L."/>
            <person name="Tolonen A.C."/>
            <person name="Vlamakis H."/>
            <person name="Alm E.J."/>
            <person name="Xavier R.J."/>
        </authorList>
    </citation>
    <scope>NUCLEOTIDE SEQUENCE [LARGE SCALE GENOMIC DNA]</scope>
    <source>
        <strain evidence="2">aa_0143</strain>
    </source>
</reference>
<proteinExistence type="predicted"/>
<protein>
    <submittedName>
        <fullName evidence="1">Uncharacterized protein</fullName>
    </submittedName>
</protein>
<evidence type="ECO:0000313" key="2">
    <source>
        <dbReference type="Proteomes" id="UP000292665"/>
    </source>
</evidence>
<accession>A0A4Q5CAS7</accession>
<gene>
    <name evidence="1" type="ORF">EAI93_02295</name>
</gene>
<name>A0A4Q5CAS7_9FIRM</name>
<sequence length="92" mass="10437">MPPGSRAESEELNMKQIKVEWCENFIKATFKKHVPDGGGIYTGCFWDMAEKSGLWERGTYGTPMSEALEKLTKVETVHDSEGNFLYNVFKLA</sequence>
<dbReference type="Proteomes" id="UP000292665">
    <property type="component" value="Unassembled WGS sequence"/>
</dbReference>
<evidence type="ECO:0000313" key="1">
    <source>
        <dbReference type="EMBL" id="RYS81689.1"/>
    </source>
</evidence>
<dbReference type="EMBL" id="RCYR01000002">
    <property type="protein sequence ID" value="RYS81689.1"/>
    <property type="molecule type" value="Genomic_DNA"/>
</dbReference>